<gene>
    <name evidence="2" type="ORF">H5410_012251</name>
</gene>
<proteinExistence type="predicted"/>
<keyword evidence="3" id="KW-1185">Reference proteome</keyword>
<name>A0A9J6ARV7_SOLCO</name>
<organism evidence="2 3">
    <name type="scientific">Solanum commersonii</name>
    <name type="common">Commerson's wild potato</name>
    <name type="synonym">Commerson's nightshade</name>
    <dbReference type="NCBI Taxonomy" id="4109"/>
    <lineage>
        <taxon>Eukaryota</taxon>
        <taxon>Viridiplantae</taxon>
        <taxon>Streptophyta</taxon>
        <taxon>Embryophyta</taxon>
        <taxon>Tracheophyta</taxon>
        <taxon>Spermatophyta</taxon>
        <taxon>Magnoliopsida</taxon>
        <taxon>eudicotyledons</taxon>
        <taxon>Gunneridae</taxon>
        <taxon>Pentapetalae</taxon>
        <taxon>asterids</taxon>
        <taxon>lamiids</taxon>
        <taxon>Solanales</taxon>
        <taxon>Solanaceae</taxon>
        <taxon>Solanoideae</taxon>
        <taxon>Solaneae</taxon>
        <taxon>Solanum</taxon>
    </lineage>
</organism>
<evidence type="ECO:0000313" key="3">
    <source>
        <dbReference type="Proteomes" id="UP000824120"/>
    </source>
</evidence>
<sequence length="114" mass="12609">MVTYYQCKLHGRSIIHLEDFDLVHAIVKMRATSLDEGIVKILTKNVKDGSCRYKERRSRMKGDGGGDGRRRCDGRRGLIEGDGGGTVIDWSSNKVLEVSEGLVVRMEGKVEVGG</sequence>
<protein>
    <submittedName>
        <fullName evidence="2">Uncharacterized protein</fullName>
    </submittedName>
</protein>
<dbReference type="Proteomes" id="UP000824120">
    <property type="component" value="Chromosome 2"/>
</dbReference>
<dbReference type="EMBL" id="JACXVP010000002">
    <property type="protein sequence ID" value="KAG5627033.1"/>
    <property type="molecule type" value="Genomic_DNA"/>
</dbReference>
<dbReference type="AlphaFoldDB" id="A0A9J6ARV7"/>
<reference evidence="2 3" key="1">
    <citation type="submission" date="2020-09" db="EMBL/GenBank/DDBJ databases">
        <title>De no assembly of potato wild relative species, Solanum commersonii.</title>
        <authorList>
            <person name="Cho K."/>
        </authorList>
    </citation>
    <scope>NUCLEOTIDE SEQUENCE [LARGE SCALE GENOMIC DNA]</scope>
    <source>
        <strain evidence="2">LZ3.2</strain>
        <tissue evidence="2">Leaf</tissue>
    </source>
</reference>
<accession>A0A9J6ARV7</accession>
<evidence type="ECO:0000313" key="2">
    <source>
        <dbReference type="EMBL" id="KAG5627033.1"/>
    </source>
</evidence>
<feature type="compositionally biased region" description="Basic and acidic residues" evidence="1">
    <location>
        <begin position="60"/>
        <end position="77"/>
    </location>
</feature>
<comment type="caution">
    <text evidence="2">The sequence shown here is derived from an EMBL/GenBank/DDBJ whole genome shotgun (WGS) entry which is preliminary data.</text>
</comment>
<evidence type="ECO:0000256" key="1">
    <source>
        <dbReference type="SAM" id="MobiDB-lite"/>
    </source>
</evidence>
<feature type="region of interest" description="Disordered" evidence="1">
    <location>
        <begin position="56"/>
        <end position="77"/>
    </location>
</feature>